<gene>
    <name evidence="8" type="ORF">NONO_c57250</name>
</gene>
<dbReference type="PATRIC" id="fig|1415166.3.peg.5900"/>
<sequence length="239" mass="25578">MSDTGGDVKPGQLPVTETETTSVLVVDDQELVRGGLRRILRRRDGFVVTECGDGDEVPAALAEHRPDVVLMDLRMKRVGGIDATRRLRDREGAPPVLVLTTFDDDNLLSGALRAGAAGFILKDSPAEDLIRAVRTVAEGGSWLDPSVTGRVLSAYRTARPVPAGGHARMRELTARELEVLTLIGRGRVNSEIADELGISEVTVKSHVGHIFGKLGLRDRAAAIVFAFDHGVVAPGESAF</sequence>
<evidence type="ECO:0000313" key="8">
    <source>
        <dbReference type="EMBL" id="AHH20503.1"/>
    </source>
</evidence>
<protein>
    <submittedName>
        <fullName evidence="8">Putative two-component system response regulator</fullName>
    </submittedName>
</protein>
<accession>W5TNF9</accession>
<dbReference type="EMBL" id="CP006850">
    <property type="protein sequence ID" value="AHH20503.1"/>
    <property type="molecule type" value="Genomic_DNA"/>
</dbReference>
<evidence type="ECO:0000259" key="7">
    <source>
        <dbReference type="PROSITE" id="PS50110"/>
    </source>
</evidence>
<evidence type="ECO:0000256" key="2">
    <source>
        <dbReference type="ARBA" id="ARBA00023015"/>
    </source>
</evidence>
<dbReference type="Pfam" id="PF00196">
    <property type="entry name" value="GerE"/>
    <property type="match status" value="1"/>
</dbReference>
<dbReference type="PANTHER" id="PTHR43214">
    <property type="entry name" value="TWO-COMPONENT RESPONSE REGULATOR"/>
    <property type="match status" value="1"/>
</dbReference>
<keyword evidence="2" id="KW-0805">Transcription regulation</keyword>
<name>W5TNF9_9NOCA</name>
<dbReference type="Proteomes" id="UP000019150">
    <property type="component" value="Chromosome"/>
</dbReference>
<dbReference type="InterPro" id="IPR011006">
    <property type="entry name" value="CheY-like_superfamily"/>
</dbReference>
<evidence type="ECO:0000313" key="9">
    <source>
        <dbReference type="Proteomes" id="UP000019150"/>
    </source>
</evidence>
<dbReference type="GO" id="GO:0003677">
    <property type="term" value="F:DNA binding"/>
    <property type="evidence" value="ECO:0007669"/>
    <property type="project" value="UniProtKB-KW"/>
</dbReference>
<feature type="modified residue" description="4-aspartylphosphate" evidence="5">
    <location>
        <position position="72"/>
    </location>
</feature>
<dbReference type="eggNOG" id="COG2197">
    <property type="taxonomic scope" value="Bacteria"/>
</dbReference>
<dbReference type="KEGG" id="nno:NONO_c57250"/>
<organism evidence="8 9">
    <name type="scientific">Nocardia nova SH22a</name>
    <dbReference type="NCBI Taxonomy" id="1415166"/>
    <lineage>
        <taxon>Bacteria</taxon>
        <taxon>Bacillati</taxon>
        <taxon>Actinomycetota</taxon>
        <taxon>Actinomycetes</taxon>
        <taxon>Mycobacteriales</taxon>
        <taxon>Nocardiaceae</taxon>
        <taxon>Nocardia</taxon>
    </lineage>
</organism>
<keyword evidence="4" id="KW-0804">Transcription</keyword>
<dbReference type="InterPro" id="IPR058245">
    <property type="entry name" value="NreC/VraR/RcsB-like_REC"/>
</dbReference>
<dbReference type="PANTHER" id="PTHR43214:SF24">
    <property type="entry name" value="TRANSCRIPTIONAL REGULATORY PROTEIN NARL-RELATED"/>
    <property type="match status" value="1"/>
</dbReference>
<reference evidence="8 9" key="1">
    <citation type="journal article" date="2014" name="Appl. Environ. Microbiol.">
        <title>Insights into the Microbial Degradation of Rubber and Gutta-Percha by Analysis of the Complete Genome of Nocardia nova SH22a.</title>
        <authorList>
            <person name="Luo Q."/>
            <person name="Hiessl S."/>
            <person name="Poehlein A."/>
            <person name="Daniel R."/>
            <person name="Steinbuchel A."/>
        </authorList>
    </citation>
    <scope>NUCLEOTIDE SEQUENCE [LARGE SCALE GENOMIC DNA]</scope>
    <source>
        <strain evidence="8">SH22a</strain>
    </source>
</reference>
<dbReference type="AlphaFoldDB" id="W5TNF9"/>
<dbReference type="CDD" id="cd17535">
    <property type="entry name" value="REC_NarL-like"/>
    <property type="match status" value="1"/>
</dbReference>
<dbReference type="PROSITE" id="PS50043">
    <property type="entry name" value="HTH_LUXR_2"/>
    <property type="match status" value="1"/>
</dbReference>
<dbReference type="STRING" id="1415166.NONO_c57250"/>
<dbReference type="InterPro" id="IPR000792">
    <property type="entry name" value="Tscrpt_reg_LuxR_C"/>
</dbReference>
<keyword evidence="9" id="KW-1185">Reference proteome</keyword>
<dbReference type="PROSITE" id="PS50110">
    <property type="entry name" value="RESPONSE_REGULATORY"/>
    <property type="match status" value="1"/>
</dbReference>
<dbReference type="PROSITE" id="PS00622">
    <property type="entry name" value="HTH_LUXR_1"/>
    <property type="match status" value="1"/>
</dbReference>
<dbReference type="HOGENOM" id="CLU_000445_90_10_11"/>
<dbReference type="InterPro" id="IPR001789">
    <property type="entry name" value="Sig_transdc_resp-reg_receiver"/>
</dbReference>
<dbReference type="SMART" id="SM00421">
    <property type="entry name" value="HTH_LUXR"/>
    <property type="match status" value="1"/>
</dbReference>
<evidence type="ECO:0000256" key="4">
    <source>
        <dbReference type="ARBA" id="ARBA00023163"/>
    </source>
</evidence>
<proteinExistence type="predicted"/>
<dbReference type="SUPFAM" id="SSF46894">
    <property type="entry name" value="C-terminal effector domain of the bipartite response regulators"/>
    <property type="match status" value="1"/>
</dbReference>
<dbReference type="PRINTS" id="PR00038">
    <property type="entry name" value="HTHLUXR"/>
</dbReference>
<evidence type="ECO:0000259" key="6">
    <source>
        <dbReference type="PROSITE" id="PS50043"/>
    </source>
</evidence>
<dbReference type="CDD" id="cd06170">
    <property type="entry name" value="LuxR_C_like"/>
    <property type="match status" value="1"/>
</dbReference>
<keyword evidence="1 5" id="KW-0597">Phosphoprotein</keyword>
<dbReference type="SUPFAM" id="SSF52172">
    <property type="entry name" value="CheY-like"/>
    <property type="match status" value="1"/>
</dbReference>
<evidence type="ECO:0000256" key="1">
    <source>
        <dbReference type="ARBA" id="ARBA00022553"/>
    </source>
</evidence>
<dbReference type="InterPro" id="IPR039420">
    <property type="entry name" value="WalR-like"/>
</dbReference>
<dbReference type="Pfam" id="PF00072">
    <property type="entry name" value="Response_reg"/>
    <property type="match status" value="1"/>
</dbReference>
<feature type="domain" description="HTH luxR-type" evidence="6">
    <location>
        <begin position="165"/>
        <end position="230"/>
    </location>
</feature>
<dbReference type="GO" id="GO:0006355">
    <property type="term" value="P:regulation of DNA-templated transcription"/>
    <property type="evidence" value="ECO:0007669"/>
    <property type="project" value="InterPro"/>
</dbReference>
<dbReference type="InterPro" id="IPR016032">
    <property type="entry name" value="Sig_transdc_resp-reg_C-effctor"/>
</dbReference>
<evidence type="ECO:0000256" key="5">
    <source>
        <dbReference type="PROSITE-ProRule" id="PRU00169"/>
    </source>
</evidence>
<dbReference type="SMART" id="SM00448">
    <property type="entry name" value="REC"/>
    <property type="match status" value="1"/>
</dbReference>
<dbReference type="GO" id="GO:0000160">
    <property type="term" value="P:phosphorelay signal transduction system"/>
    <property type="evidence" value="ECO:0007669"/>
    <property type="project" value="InterPro"/>
</dbReference>
<evidence type="ECO:0000256" key="3">
    <source>
        <dbReference type="ARBA" id="ARBA00023125"/>
    </source>
</evidence>
<dbReference type="Gene3D" id="3.40.50.2300">
    <property type="match status" value="1"/>
</dbReference>
<feature type="domain" description="Response regulatory" evidence="7">
    <location>
        <begin position="22"/>
        <end position="137"/>
    </location>
</feature>
<keyword evidence="3" id="KW-0238">DNA-binding</keyword>